<sequence>MINQEVKGTLAKLLATENLNVEHRRVSTASFDVDKRLLILPIWKTASSTVYDLLVGHEVGHALYTPNVGFGDAPKAFVNVLEDARIERMMKVTYPGLRKSFFKGYKELWDDDFFGVKGEQLDKLPLIDRINLYYKGNTAIPFADDEMQFVDAADVTNSFEEVVDLAKRVYEYSKVKQEQKEQQSPENLPEIDMEGEGDSADEEEKVQPESSEEGDDEGGEDEKDWFTDRDPMDEDSYGDDDPAHLDVPSYEKEYDETKSITEEALRDALETLVDDDQSEWIYLSLPDVDVDKLITPAATIQEELNCWFYGRPFEEESSQNYYFRNLEYAMTKYDQYKKDSRKTINYLVKQFEMKKSADEYRRAATSKTGVINTNKLHTYLYNEDIFKKVTTIPEGKNHGLIMHIDWSGSMSDVLLDTLKQTFNLVWFCKKVGIPFRVYAFQDGYSHSREEDEEEVVAVEPKQNQLAISKNFKLLEFLSSRQNAKSLEKSMQLIFLQAFAMGGWRIGSHPKFGLGGTPLVDAVLCTRKLVSKLRNVEKVSKVNVICLTDGESNPIAYNIENDADYPWADEFRQKYLCHAYRSTFFLKDRETGYTRKISSVPFETTKEIVSFFREITDYNWIGIRICSKNELTRIVRHFAYDEFDQVDKQWKKNRFASLKNQVGFTEAFYMPNQGIGSGSHELEVKQKNEVATKAELQRAFKKHMGSKMTNKTILNAFIEQIA</sequence>
<proteinExistence type="predicted"/>
<keyword evidence="3" id="KW-1185">Reference proteome</keyword>
<dbReference type="Proteomes" id="UP000281181">
    <property type="component" value="Segment"/>
</dbReference>
<accession>A0A3G3M5U0</accession>
<evidence type="ECO:0000313" key="2">
    <source>
        <dbReference type="EMBL" id="AYR01879.1"/>
    </source>
</evidence>
<feature type="compositionally biased region" description="Acidic residues" evidence="1">
    <location>
        <begin position="189"/>
        <end position="223"/>
    </location>
</feature>
<dbReference type="RefSeq" id="YP_009816064.1">
    <property type="nucleotide sequence ID" value="NC_048102.1"/>
</dbReference>
<feature type="compositionally biased region" description="Acidic residues" evidence="1">
    <location>
        <begin position="231"/>
        <end position="240"/>
    </location>
</feature>
<protein>
    <submittedName>
        <fullName evidence="2">Peptidase</fullName>
    </submittedName>
</protein>
<dbReference type="GeneID" id="55007298"/>
<evidence type="ECO:0000313" key="3">
    <source>
        <dbReference type="Proteomes" id="UP000281181"/>
    </source>
</evidence>
<feature type="region of interest" description="Disordered" evidence="1">
    <location>
        <begin position="175"/>
        <end position="257"/>
    </location>
</feature>
<evidence type="ECO:0000256" key="1">
    <source>
        <dbReference type="SAM" id="MobiDB-lite"/>
    </source>
</evidence>
<reference evidence="2 3" key="1">
    <citation type="submission" date="2018-09" db="EMBL/GenBank/DDBJ databases">
        <authorList>
            <person name="You S."/>
        </authorList>
    </citation>
    <scope>NUCLEOTIDE SEQUENCE [LARGE SCALE GENOMIC DNA]</scope>
</reference>
<dbReference type="EMBL" id="MH920639">
    <property type="protein sequence ID" value="AYR01879.1"/>
    <property type="molecule type" value="Genomic_DNA"/>
</dbReference>
<name>A0A3G3M5U0_9CAUD</name>
<dbReference type="KEGG" id="vg:55007298"/>
<organism evidence="2 3">
    <name type="scientific">Synechococcus phage S-P4</name>
    <dbReference type="NCBI Taxonomy" id="2484640"/>
    <lineage>
        <taxon>Viruses</taxon>
        <taxon>Duplodnaviria</taxon>
        <taxon>Heunggongvirae</taxon>
        <taxon>Uroviricota</taxon>
        <taxon>Caudoviricetes</taxon>
        <taxon>Pantevenvirales</taxon>
        <taxon>Kyanoviridae</taxon>
        <taxon>Leucotheavirus</taxon>
        <taxon>Leucotheavirus sp4</taxon>
    </lineage>
</organism>
<feature type="compositionally biased region" description="Basic and acidic residues" evidence="1">
    <location>
        <begin position="241"/>
        <end position="257"/>
    </location>
</feature>